<gene>
    <name evidence="18" type="ORF">E5288_WYG011435</name>
</gene>
<dbReference type="Gene3D" id="3.10.320.10">
    <property type="entry name" value="Class II Histocompatibility Antigen, M Beta Chain, Chain B, domain 1"/>
    <property type="match status" value="2"/>
</dbReference>
<keyword evidence="13" id="KW-0458">Lysosome</keyword>
<dbReference type="Pfam" id="PF00969">
    <property type="entry name" value="MHC_II_beta"/>
    <property type="match status" value="1"/>
</dbReference>
<name>A0A6B0R5T2_9CETA</name>
<dbReference type="GO" id="GO:0019886">
    <property type="term" value="P:antigen processing and presentation of exogenous peptide antigen via MHC class II"/>
    <property type="evidence" value="ECO:0007669"/>
    <property type="project" value="UniProtKB-ARBA"/>
</dbReference>
<dbReference type="GO" id="GO:0005765">
    <property type="term" value="C:lysosomal membrane"/>
    <property type="evidence" value="ECO:0007669"/>
    <property type="project" value="UniProtKB-SubCell"/>
</dbReference>
<dbReference type="InterPro" id="IPR007110">
    <property type="entry name" value="Ig-like_dom"/>
</dbReference>
<evidence type="ECO:0000256" key="16">
    <source>
        <dbReference type="SAM" id="Phobius"/>
    </source>
</evidence>
<accession>A0A6B0R5T2</accession>
<dbReference type="PANTHER" id="PTHR19944:SF50">
    <property type="entry name" value="HLA CLASS II HISTOCOMPATIBILITY ANTIGEN, DM ALPHA CHAIN"/>
    <property type="match status" value="1"/>
</dbReference>
<keyword evidence="10" id="KW-1015">Disulfide bond</keyword>
<keyword evidence="11" id="KW-0325">Glycoprotein</keyword>
<dbReference type="Pfam" id="PF07654">
    <property type="entry name" value="C1-set"/>
    <property type="match status" value="2"/>
</dbReference>
<evidence type="ECO:0000256" key="5">
    <source>
        <dbReference type="ARBA" id="ARBA00022753"/>
    </source>
</evidence>
<reference evidence="18" key="1">
    <citation type="submission" date="2019-10" db="EMBL/GenBank/DDBJ databases">
        <title>The sequence and de novo assembly of the wild yak genome.</title>
        <authorList>
            <person name="Liu Y."/>
        </authorList>
    </citation>
    <scope>NUCLEOTIDE SEQUENCE [LARGE SCALE GENOMIC DNA]</scope>
    <source>
        <strain evidence="18">WY2019</strain>
    </source>
</reference>
<evidence type="ECO:0000259" key="17">
    <source>
        <dbReference type="PROSITE" id="PS50835"/>
    </source>
</evidence>
<comment type="caution">
    <text evidence="18">The sequence shown here is derived from an EMBL/GenBank/DDBJ whole genome shotgun (WGS) entry which is preliminary data.</text>
</comment>
<dbReference type="GO" id="GO:0002250">
    <property type="term" value="P:adaptive immune response"/>
    <property type="evidence" value="ECO:0007669"/>
    <property type="project" value="UniProtKB-KW"/>
</dbReference>
<evidence type="ECO:0000256" key="6">
    <source>
        <dbReference type="ARBA" id="ARBA00022859"/>
    </source>
</evidence>
<dbReference type="PROSITE" id="PS50835">
    <property type="entry name" value="IG_LIKE"/>
    <property type="match status" value="2"/>
</dbReference>
<dbReference type="SMART" id="SM00407">
    <property type="entry name" value="IGc1"/>
    <property type="match status" value="2"/>
</dbReference>
<feature type="domain" description="Ig-like" evidence="17">
    <location>
        <begin position="80"/>
        <end position="159"/>
    </location>
</feature>
<evidence type="ECO:0000256" key="4">
    <source>
        <dbReference type="ARBA" id="ARBA00022729"/>
    </source>
</evidence>
<dbReference type="InterPro" id="IPR050160">
    <property type="entry name" value="MHC/Immunoglobulin"/>
</dbReference>
<dbReference type="InterPro" id="IPR001003">
    <property type="entry name" value="MHC_II_a_N"/>
</dbReference>
<evidence type="ECO:0000256" key="11">
    <source>
        <dbReference type="ARBA" id="ARBA00023180"/>
    </source>
</evidence>
<keyword evidence="3 16" id="KW-0812">Transmembrane</keyword>
<dbReference type="CDD" id="cd21002">
    <property type="entry name" value="IgC1_MHC_II_beta_HLA-DM"/>
    <property type="match status" value="1"/>
</dbReference>
<evidence type="ECO:0000313" key="19">
    <source>
        <dbReference type="Proteomes" id="UP000322234"/>
    </source>
</evidence>
<dbReference type="SMART" id="SM00921">
    <property type="entry name" value="MHC_II_beta"/>
    <property type="match status" value="1"/>
</dbReference>
<dbReference type="FunFam" id="2.60.40.10:FF:000968">
    <property type="entry name" value="MHC class II H2-M beta 2 chain"/>
    <property type="match status" value="1"/>
</dbReference>
<dbReference type="SMART" id="SM00920">
    <property type="entry name" value="MHC_II_alpha"/>
    <property type="match status" value="1"/>
</dbReference>
<evidence type="ECO:0000256" key="9">
    <source>
        <dbReference type="ARBA" id="ARBA00023136"/>
    </source>
</evidence>
<dbReference type="InterPro" id="IPR013783">
    <property type="entry name" value="Ig-like_fold"/>
</dbReference>
<dbReference type="InterPro" id="IPR003006">
    <property type="entry name" value="Ig/MHC_CS"/>
</dbReference>
<sequence>MYCQDWSPNVALSESYDEDQLFSFDFSQSIRVPRLPEFADWAHQHGDTSDIMFDKGFCRAMIEEIGPELEGQIPVSRGFPIVQVFTLKPLEFGKPNTLVCFISNLFPPTLTVNWQHQSAPVEGTGPTFVSAVDGLTFQAFSYLNVTPAPSDLFSCIVTHEIDGYTAIAFWVPQNALPSDLLENVLCGVAFGLGVLGIIVGLVLFYCRKPCLGAQWLLLLLVCAKYKYRILLESGTWRGTEQSMTVLLSLLLGFSLGCTAAGGFVAHVESTCVLDDDGNPKDFSYCISFNKDLLTCWDPLQTSMVPREFGVLNGLARYLSQFLNNNSYLIQRLSNGLQNCAAHTQPFWSSLTHRTRPPTVQVAKTTPFNTRESVMLACYVWGFYPADVAITWRRNGQEVLPHGRAWRIAQPNGDWTYQTVSHLATTPSFGDTYTCVVEHIGAPELILQDWTPGLLPAQTVKVSVALVTLVLGLIIFVFGLHSWRRATSSGYIFLPGSTYPEGQHN</sequence>
<comment type="similarity">
    <text evidence="2 15">Belongs to the MHC class II family.</text>
</comment>
<feature type="transmembrane region" description="Helical" evidence="16">
    <location>
        <begin position="184"/>
        <end position="205"/>
    </location>
</feature>
<keyword evidence="9 16" id="KW-0472">Membrane</keyword>
<evidence type="ECO:0000256" key="14">
    <source>
        <dbReference type="ARBA" id="ARBA00037817"/>
    </source>
</evidence>
<dbReference type="PROSITE" id="PS00290">
    <property type="entry name" value="IG_MHC"/>
    <property type="match status" value="2"/>
</dbReference>
<keyword evidence="12" id="KW-0491">MHC II</keyword>
<evidence type="ECO:0000313" key="18">
    <source>
        <dbReference type="EMBL" id="MXQ85548.1"/>
    </source>
</evidence>
<feature type="domain" description="Ig-like" evidence="17">
    <location>
        <begin position="356"/>
        <end position="438"/>
    </location>
</feature>
<keyword evidence="4" id="KW-0732">Signal</keyword>
<dbReference type="SUPFAM" id="SSF54452">
    <property type="entry name" value="MHC antigen-recognition domain"/>
    <property type="match status" value="2"/>
</dbReference>
<feature type="transmembrane region" description="Helical" evidence="16">
    <location>
        <begin position="243"/>
        <end position="265"/>
    </location>
</feature>
<evidence type="ECO:0000256" key="12">
    <source>
        <dbReference type="ARBA" id="ARBA00023182"/>
    </source>
</evidence>
<dbReference type="InterPro" id="IPR003597">
    <property type="entry name" value="Ig_C1-set"/>
</dbReference>
<dbReference type="Gene3D" id="2.60.40.10">
    <property type="entry name" value="Immunoglobulins"/>
    <property type="match status" value="2"/>
</dbReference>
<dbReference type="InterPro" id="IPR011162">
    <property type="entry name" value="MHC_I/II-like_Ag-recog"/>
</dbReference>
<evidence type="ECO:0000256" key="8">
    <source>
        <dbReference type="ARBA" id="ARBA00023130"/>
    </source>
</evidence>
<organism evidence="18 19">
    <name type="scientific">Bos mutus</name>
    <name type="common">wild yak</name>
    <dbReference type="NCBI Taxonomy" id="72004"/>
    <lineage>
        <taxon>Eukaryota</taxon>
        <taxon>Metazoa</taxon>
        <taxon>Chordata</taxon>
        <taxon>Craniata</taxon>
        <taxon>Vertebrata</taxon>
        <taxon>Euteleostomi</taxon>
        <taxon>Mammalia</taxon>
        <taxon>Eutheria</taxon>
        <taxon>Laurasiatheria</taxon>
        <taxon>Artiodactyla</taxon>
        <taxon>Ruminantia</taxon>
        <taxon>Pecora</taxon>
        <taxon>Bovidae</taxon>
        <taxon>Bovinae</taxon>
        <taxon>Bos</taxon>
    </lineage>
</organism>
<dbReference type="PANTHER" id="PTHR19944">
    <property type="entry name" value="MHC CLASS II-RELATED"/>
    <property type="match status" value="1"/>
</dbReference>
<keyword evidence="7 16" id="KW-1133">Transmembrane helix</keyword>
<protein>
    <recommendedName>
        <fullName evidence="17">Ig-like domain-containing protein</fullName>
    </recommendedName>
</protein>
<keyword evidence="19" id="KW-1185">Reference proteome</keyword>
<dbReference type="AlphaFoldDB" id="A0A6B0R5T2"/>
<evidence type="ECO:0000256" key="15">
    <source>
        <dbReference type="RuleBase" id="RU004238"/>
    </source>
</evidence>
<evidence type="ECO:0000256" key="3">
    <source>
        <dbReference type="ARBA" id="ARBA00022692"/>
    </source>
</evidence>
<keyword evidence="8" id="KW-1064">Adaptive immunity</keyword>
<evidence type="ECO:0000256" key="7">
    <source>
        <dbReference type="ARBA" id="ARBA00022989"/>
    </source>
</evidence>
<proteinExistence type="inferred from homology"/>
<feature type="transmembrane region" description="Helical" evidence="16">
    <location>
        <begin position="461"/>
        <end position="479"/>
    </location>
</feature>
<dbReference type="GO" id="GO:0042613">
    <property type="term" value="C:MHC class II protein complex"/>
    <property type="evidence" value="ECO:0007669"/>
    <property type="project" value="UniProtKB-KW"/>
</dbReference>
<dbReference type="EMBL" id="VBQZ03000026">
    <property type="protein sequence ID" value="MXQ85548.1"/>
    <property type="molecule type" value="Genomic_DNA"/>
</dbReference>
<keyword evidence="6" id="KW-0391">Immunity</keyword>
<keyword evidence="5" id="KW-0967">Endosome</keyword>
<dbReference type="Pfam" id="PF00993">
    <property type="entry name" value="MHC_II_alpha"/>
    <property type="match status" value="1"/>
</dbReference>
<evidence type="ECO:0000256" key="13">
    <source>
        <dbReference type="ARBA" id="ARBA00023228"/>
    </source>
</evidence>
<dbReference type="InterPro" id="IPR014745">
    <property type="entry name" value="MHC_II_a/b_N"/>
</dbReference>
<comment type="subcellular location">
    <subcellularLocation>
        <location evidence="14">Late endosome membrane</location>
        <topology evidence="14">Single-pass type I membrane protein</topology>
    </subcellularLocation>
    <subcellularLocation>
        <location evidence="1">Lysosome membrane</location>
        <topology evidence="1">Single-pass type I membrane protein</topology>
    </subcellularLocation>
</comment>
<evidence type="ECO:0000256" key="10">
    <source>
        <dbReference type="ARBA" id="ARBA00023157"/>
    </source>
</evidence>
<evidence type="ECO:0000256" key="1">
    <source>
        <dbReference type="ARBA" id="ARBA00004352"/>
    </source>
</evidence>
<dbReference type="InterPro" id="IPR036179">
    <property type="entry name" value="Ig-like_dom_sf"/>
</dbReference>
<dbReference type="SUPFAM" id="SSF48726">
    <property type="entry name" value="Immunoglobulin"/>
    <property type="match status" value="2"/>
</dbReference>
<dbReference type="Proteomes" id="UP000322234">
    <property type="component" value="Unassembled WGS sequence"/>
</dbReference>
<dbReference type="GO" id="GO:0031902">
    <property type="term" value="C:late endosome membrane"/>
    <property type="evidence" value="ECO:0007669"/>
    <property type="project" value="UniProtKB-SubCell"/>
</dbReference>
<evidence type="ECO:0000256" key="2">
    <source>
        <dbReference type="ARBA" id="ARBA00007394"/>
    </source>
</evidence>
<dbReference type="InterPro" id="IPR000353">
    <property type="entry name" value="MHC_II_b_N"/>
</dbReference>